<proteinExistence type="predicted"/>
<dbReference type="PROSITE" id="PS51704">
    <property type="entry name" value="GP_PDE"/>
    <property type="match status" value="1"/>
</dbReference>
<organism evidence="2 3">
    <name type="scientific">Motilibacter deserti</name>
    <dbReference type="NCBI Taxonomy" id="2714956"/>
    <lineage>
        <taxon>Bacteria</taxon>
        <taxon>Bacillati</taxon>
        <taxon>Actinomycetota</taxon>
        <taxon>Actinomycetes</taxon>
        <taxon>Motilibacterales</taxon>
        <taxon>Motilibacteraceae</taxon>
        <taxon>Motilibacter</taxon>
    </lineage>
</organism>
<dbReference type="RefSeq" id="WP_166279092.1">
    <property type="nucleotide sequence ID" value="NZ_JAANNP010000001.1"/>
</dbReference>
<reference evidence="2 3" key="1">
    <citation type="submission" date="2020-03" db="EMBL/GenBank/DDBJ databases">
        <title>Two novel Motilibacter sp.</title>
        <authorList>
            <person name="Liu S."/>
        </authorList>
    </citation>
    <scope>NUCLEOTIDE SEQUENCE [LARGE SCALE GENOMIC DNA]</scope>
    <source>
        <strain evidence="2 3">E257</strain>
    </source>
</reference>
<dbReference type="Pfam" id="PF03009">
    <property type="entry name" value="GDPD"/>
    <property type="match status" value="1"/>
</dbReference>
<accession>A0ABX0GTK9</accession>
<dbReference type="Proteomes" id="UP000800981">
    <property type="component" value="Unassembled WGS sequence"/>
</dbReference>
<comment type="caution">
    <text evidence="2">The sequence shown here is derived from an EMBL/GenBank/DDBJ whole genome shotgun (WGS) entry which is preliminary data.</text>
</comment>
<protein>
    <submittedName>
        <fullName evidence="2">Glycerophosphodiester phosphodiesterase</fullName>
    </submittedName>
</protein>
<sequence length="288" mass="30964">MRTLAAATTVAAPQVVAHRGASADVAEHTLAAYEKAIADGADALECDVRLTRDGHLVCVHDRRVDRTSDGRGVVSTLELADLAQLDFESWAGAGRWQAEGVDRDERGVLTLDRLLDLVRSADRPVQLAIETKHPTRWAGRVERSLIELLDRHGLARPRPGEASTVRVMSFSSTALRRVGEIAPGLPLVWLTSRHRLGMSAGRATGVRMPAMGGLVAGLPAGIGGFGPSIGLLRERPDLVEAAHRRGRAVHVWTVDEPADLRLCLDLGVDVVITNRPAALRSQLLRLGA</sequence>
<dbReference type="SUPFAM" id="SSF51695">
    <property type="entry name" value="PLC-like phosphodiesterases"/>
    <property type="match status" value="1"/>
</dbReference>
<dbReference type="PANTHER" id="PTHR46211">
    <property type="entry name" value="GLYCEROPHOSPHORYL DIESTER PHOSPHODIESTERASE"/>
    <property type="match status" value="1"/>
</dbReference>
<name>A0ABX0GTK9_9ACTN</name>
<evidence type="ECO:0000313" key="2">
    <source>
        <dbReference type="EMBL" id="NHC12995.1"/>
    </source>
</evidence>
<dbReference type="PANTHER" id="PTHR46211:SF13">
    <property type="entry name" value="GLYCEROPHOSPHODIESTER PHOSPHODIESTERASE 1-RELATED"/>
    <property type="match status" value="1"/>
</dbReference>
<dbReference type="EMBL" id="JAANNP010000001">
    <property type="protein sequence ID" value="NHC12995.1"/>
    <property type="molecule type" value="Genomic_DNA"/>
</dbReference>
<dbReference type="InterPro" id="IPR017946">
    <property type="entry name" value="PLC-like_Pdiesterase_TIM-brl"/>
</dbReference>
<dbReference type="Gene3D" id="3.20.20.190">
    <property type="entry name" value="Phosphatidylinositol (PI) phosphodiesterase"/>
    <property type="match status" value="1"/>
</dbReference>
<gene>
    <name evidence="2" type="ORF">G9H71_04290</name>
</gene>
<evidence type="ECO:0000259" key="1">
    <source>
        <dbReference type="PROSITE" id="PS51704"/>
    </source>
</evidence>
<keyword evidence="3" id="KW-1185">Reference proteome</keyword>
<feature type="domain" description="GP-PDE" evidence="1">
    <location>
        <begin position="13"/>
        <end position="283"/>
    </location>
</feature>
<evidence type="ECO:0000313" key="3">
    <source>
        <dbReference type="Proteomes" id="UP000800981"/>
    </source>
</evidence>
<dbReference type="InterPro" id="IPR030395">
    <property type="entry name" value="GP_PDE_dom"/>
</dbReference>